<keyword evidence="2" id="KW-1185">Reference proteome</keyword>
<dbReference type="SUPFAM" id="SSF56672">
    <property type="entry name" value="DNA/RNA polymerases"/>
    <property type="match status" value="1"/>
</dbReference>
<reference evidence="1 2" key="1">
    <citation type="submission" date="2015-01" db="EMBL/GenBank/DDBJ databases">
        <title>Evolution of Trichinella species and genotypes.</title>
        <authorList>
            <person name="Korhonen P.K."/>
            <person name="Edoardo P."/>
            <person name="Giuseppe L.R."/>
            <person name="Gasser R.B."/>
        </authorList>
    </citation>
    <scope>NUCLEOTIDE SEQUENCE [LARGE SCALE GENOMIC DNA]</scope>
    <source>
        <strain evidence="1">ISS1029</strain>
    </source>
</reference>
<organism evidence="1 2">
    <name type="scientific">Trichinella zimbabwensis</name>
    <dbReference type="NCBI Taxonomy" id="268475"/>
    <lineage>
        <taxon>Eukaryota</taxon>
        <taxon>Metazoa</taxon>
        <taxon>Ecdysozoa</taxon>
        <taxon>Nematoda</taxon>
        <taxon>Enoplea</taxon>
        <taxon>Dorylaimia</taxon>
        <taxon>Trichinellida</taxon>
        <taxon>Trichinellidae</taxon>
        <taxon>Trichinella</taxon>
    </lineage>
</organism>
<dbReference type="Proteomes" id="UP000055024">
    <property type="component" value="Unassembled WGS sequence"/>
</dbReference>
<dbReference type="AlphaFoldDB" id="A0A0V1GVX1"/>
<dbReference type="InterPro" id="IPR043502">
    <property type="entry name" value="DNA/RNA_pol_sf"/>
</dbReference>
<evidence type="ECO:0000313" key="1">
    <source>
        <dbReference type="EMBL" id="KRZ02186.1"/>
    </source>
</evidence>
<dbReference type="Gene3D" id="3.30.70.270">
    <property type="match status" value="1"/>
</dbReference>
<dbReference type="EMBL" id="JYDP01000239">
    <property type="protein sequence ID" value="KRZ02186.1"/>
    <property type="molecule type" value="Genomic_DNA"/>
</dbReference>
<protein>
    <submittedName>
        <fullName evidence="1">Uncharacterized protein</fullName>
    </submittedName>
</protein>
<name>A0A0V1GVX1_9BILA</name>
<accession>A0A0V1GVX1</accession>
<gene>
    <name evidence="1" type="ORF">T11_12536</name>
</gene>
<evidence type="ECO:0000313" key="2">
    <source>
        <dbReference type="Proteomes" id="UP000055024"/>
    </source>
</evidence>
<dbReference type="OrthoDB" id="6425673at2759"/>
<proteinExistence type="predicted"/>
<sequence length="428" mass="48860">MLQNRSQWGFFLRTLFAGRREKSAPHLFWDVPFSQPAAHPACKRASPGLNYFLYERIPNASGKNSRCNHMRMHYGKSLLRQYPLPYSNYRFTARRQHALPSAGQVLIGQDAFFKMVASCVTTTTYRGWLKRQEQRRVWCDIRKRPTALQYQRIVYSESSHSVNLRRSHVVNAPHLGCLTSFINEFAEHLDGLPTKLACDCTRENQLIWSPSPPIPTKTQNFWKRGQIFGIIEIFTINVTLRLRFRLKNTPRPSQPLIYAAITAASRAVPFQDKLVSTPQFTKVSTVKVVQNFVRMANFNHRFTSSASLIIQPLYKALAGQPVELVCAEETSATFENMKGTLAYVTTLVYPHPYALTEVTVDASGTAASAAYRNPRPPKRKYRALRVHCLTDHKPLSFAFARASDSWSFRQQRHLAYISGFASDVLHVS</sequence>
<dbReference type="InterPro" id="IPR043128">
    <property type="entry name" value="Rev_trsase/Diguanyl_cyclase"/>
</dbReference>
<comment type="caution">
    <text evidence="1">The sequence shown here is derived from an EMBL/GenBank/DDBJ whole genome shotgun (WGS) entry which is preliminary data.</text>
</comment>